<evidence type="ECO:0000256" key="3">
    <source>
        <dbReference type="ARBA" id="ARBA00022989"/>
    </source>
</evidence>
<dbReference type="InterPro" id="IPR003825">
    <property type="entry name" value="Colicin-V_CvpA"/>
</dbReference>
<evidence type="ECO:0000256" key="5">
    <source>
        <dbReference type="SAM" id="Phobius"/>
    </source>
</evidence>
<feature type="transmembrane region" description="Helical" evidence="5">
    <location>
        <begin position="101"/>
        <end position="124"/>
    </location>
</feature>
<dbReference type="EMBL" id="RSAS01000786">
    <property type="protein sequence ID" value="RRR67454.1"/>
    <property type="molecule type" value="Genomic_DNA"/>
</dbReference>
<keyword evidence="3 5" id="KW-1133">Transmembrane helix</keyword>
<accession>A0A426TSY6</accession>
<dbReference type="Pfam" id="PF02674">
    <property type="entry name" value="Colicin_V"/>
    <property type="match status" value="1"/>
</dbReference>
<name>A0A426TSY6_9CHLR</name>
<dbReference type="GO" id="GO:0016020">
    <property type="term" value="C:membrane"/>
    <property type="evidence" value="ECO:0007669"/>
    <property type="project" value="UniProtKB-SubCell"/>
</dbReference>
<feature type="transmembrane region" description="Helical" evidence="5">
    <location>
        <begin position="6"/>
        <end position="23"/>
    </location>
</feature>
<evidence type="ECO:0000256" key="4">
    <source>
        <dbReference type="ARBA" id="ARBA00023136"/>
    </source>
</evidence>
<comment type="subcellular location">
    <subcellularLocation>
        <location evidence="1">Membrane</location>
        <topology evidence="1">Multi-pass membrane protein</topology>
    </subcellularLocation>
</comment>
<evidence type="ECO:0000256" key="2">
    <source>
        <dbReference type="ARBA" id="ARBA00022692"/>
    </source>
</evidence>
<dbReference type="GO" id="GO:0009403">
    <property type="term" value="P:toxin biosynthetic process"/>
    <property type="evidence" value="ECO:0007669"/>
    <property type="project" value="InterPro"/>
</dbReference>
<dbReference type="PANTHER" id="PTHR37306:SF1">
    <property type="entry name" value="COLICIN V PRODUCTION PROTEIN"/>
    <property type="match status" value="1"/>
</dbReference>
<keyword evidence="4 5" id="KW-0472">Membrane</keyword>
<evidence type="ECO:0000313" key="7">
    <source>
        <dbReference type="Proteomes" id="UP000280307"/>
    </source>
</evidence>
<dbReference type="Proteomes" id="UP000280307">
    <property type="component" value="Unassembled WGS sequence"/>
</dbReference>
<keyword evidence="2 5" id="KW-0812">Transmembrane</keyword>
<organism evidence="6 7">
    <name type="scientific">Candidatus Viridilinea halotolerans</name>
    <dbReference type="NCBI Taxonomy" id="2491704"/>
    <lineage>
        <taxon>Bacteria</taxon>
        <taxon>Bacillati</taxon>
        <taxon>Chloroflexota</taxon>
        <taxon>Chloroflexia</taxon>
        <taxon>Chloroflexales</taxon>
        <taxon>Chloroflexineae</taxon>
        <taxon>Oscillochloridaceae</taxon>
        <taxon>Candidatus Viridilinea</taxon>
    </lineage>
</organism>
<comment type="caution">
    <text evidence="6">The sequence shown here is derived from an EMBL/GenBank/DDBJ whole genome shotgun (WGS) entry which is preliminary data.</text>
</comment>
<feature type="transmembrane region" description="Helical" evidence="5">
    <location>
        <begin position="28"/>
        <end position="45"/>
    </location>
</feature>
<reference evidence="6 7" key="1">
    <citation type="submission" date="2018-12" db="EMBL/GenBank/DDBJ databases">
        <title>Genome Sequence of Candidatus Viridilinea halotolerans isolated from saline sulfide-rich spring.</title>
        <authorList>
            <person name="Grouzdev D.S."/>
            <person name="Burganskaya E.I."/>
            <person name="Krutkina M.S."/>
            <person name="Sukhacheva M.V."/>
            <person name="Gorlenko V.M."/>
        </authorList>
    </citation>
    <scope>NUCLEOTIDE SEQUENCE [LARGE SCALE GENOMIC DNA]</scope>
    <source>
        <strain evidence="6">Chok-6</strain>
    </source>
</reference>
<feature type="transmembrane region" description="Helical" evidence="5">
    <location>
        <begin position="65"/>
        <end position="94"/>
    </location>
</feature>
<gene>
    <name evidence="6" type="ORF">EI684_18905</name>
</gene>
<dbReference type="AlphaFoldDB" id="A0A426TSY6"/>
<evidence type="ECO:0000256" key="1">
    <source>
        <dbReference type="ARBA" id="ARBA00004141"/>
    </source>
</evidence>
<dbReference type="PANTHER" id="PTHR37306">
    <property type="entry name" value="COLICIN V PRODUCTION PROTEIN"/>
    <property type="match status" value="1"/>
</dbReference>
<sequence length="156" mass="16410">MNGLDLIILIVLGLFFTLGLYWGLIRQVLAVVGLIVGVMVAGRFGGNVADWLSSFISDPMVTGALGFLGLLMLVSSIASLIASILHTFVGLLFLGWLDHLLGGLLGLLQASIAVTVLVVVMHAFPLPLWNEALANSRFAGSLLRLGDLFGGILPAV</sequence>
<evidence type="ECO:0000313" key="6">
    <source>
        <dbReference type="EMBL" id="RRR67454.1"/>
    </source>
</evidence>
<protein>
    <submittedName>
        <fullName evidence="6">CvpA family protein</fullName>
    </submittedName>
</protein>
<proteinExistence type="predicted"/>